<dbReference type="CTD" id="284485"/>
<organism evidence="3 4">
    <name type="scientific">Chanos chanos</name>
    <name type="common">Milkfish</name>
    <name type="synonym">Mugil chanos</name>
    <dbReference type="NCBI Taxonomy" id="29144"/>
    <lineage>
        <taxon>Eukaryota</taxon>
        <taxon>Metazoa</taxon>
        <taxon>Chordata</taxon>
        <taxon>Craniata</taxon>
        <taxon>Vertebrata</taxon>
        <taxon>Euteleostomi</taxon>
        <taxon>Actinopterygii</taxon>
        <taxon>Neopterygii</taxon>
        <taxon>Teleostei</taxon>
        <taxon>Ostariophysi</taxon>
        <taxon>Gonorynchiformes</taxon>
        <taxon>Chanidae</taxon>
        <taxon>Chanos</taxon>
    </lineage>
</organism>
<dbReference type="InParanoid" id="A0A6J2WAD5"/>
<dbReference type="Proteomes" id="UP000504632">
    <property type="component" value="Chromosome 9"/>
</dbReference>
<evidence type="ECO:0000256" key="1">
    <source>
        <dbReference type="SAM" id="MobiDB-lite"/>
    </source>
</evidence>
<reference evidence="4" key="1">
    <citation type="submission" date="2025-08" db="UniProtKB">
        <authorList>
            <consortium name="RefSeq"/>
        </authorList>
    </citation>
    <scope>IDENTIFICATION</scope>
</reference>
<dbReference type="SUPFAM" id="SSF47391">
    <property type="entry name" value="Dimerization-anchoring domain of cAMP-dependent PK regulatory subunit"/>
    <property type="match status" value="1"/>
</dbReference>
<dbReference type="CDD" id="cd22971">
    <property type="entry name" value="DD_RIIAD1"/>
    <property type="match status" value="1"/>
</dbReference>
<dbReference type="PANTHER" id="PTHR15505:SF4">
    <property type="entry name" value="RIIA DOMAIN-CONTAINING PROTEIN 1"/>
    <property type="match status" value="1"/>
</dbReference>
<dbReference type="Pfam" id="PF02197">
    <property type="entry name" value="RIIa"/>
    <property type="match status" value="1"/>
</dbReference>
<sequence>MADNIGLEKLDISVLSPEQQEKLRQFKIKTRIANEKYLSAHPEVEALLRDFLRDVLLKRPTDIREFAADHFTDPNLPNRILSRLRAPTKQNPNIQ</sequence>
<keyword evidence="3" id="KW-1185">Reference proteome</keyword>
<evidence type="ECO:0000313" key="4">
    <source>
        <dbReference type="RefSeq" id="XP_030641324.1"/>
    </source>
</evidence>
<dbReference type="GeneID" id="115821658"/>
<dbReference type="InterPro" id="IPR059162">
    <property type="entry name" value="RIIAD1"/>
</dbReference>
<feature type="domain" description="RIIa" evidence="2">
    <location>
        <begin position="44"/>
        <end position="72"/>
    </location>
</feature>
<dbReference type="OrthoDB" id="10249338at2759"/>
<dbReference type="RefSeq" id="XP_030641324.1">
    <property type="nucleotide sequence ID" value="XM_030785464.1"/>
</dbReference>
<accession>A0A6J2WAD5</accession>
<dbReference type="PANTHER" id="PTHR15505">
    <property type="entry name" value="RIIA DOMAIN-CONTAINING PROTEIN 1"/>
    <property type="match status" value="1"/>
</dbReference>
<dbReference type="FunCoup" id="A0A6J2WAD5">
    <property type="interactions" value="20"/>
</dbReference>
<protein>
    <submittedName>
        <fullName evidence="4">RIIa domain-containing protein 1</fullName>
    </submittedName>
</protein>
<dbReference type="InterPro" id="IPR003117">
    <property type="entry name" value="cAMP_dep_PK_reg_su_I/II_a/b"/>
</dbReference>
<dbReference type="AlphaFoldDB" id="A0A6J2WAD5"/>
<feature type="region of interest" description="Disordered" evidence="1">
    <location>
        <begin position="74"/>
        <end position="95"/>
    </location>
</feature>
<gene>
    <name evidence="4" type="primary">riiad1</name>
</gene>
<proteinExistence type="predicted"/>
<evidence type="ECO:0000259" key="2">
    <source>
        <dbReference type="Pfam" id="PF02197"/>
    </source>
</evidence>
<name>A0A6J2WAD5_CHACN</name>
<evidence type="ECO:0000313" key="3">
    <source>
        <dbReference type="Proteomes" id="UP000504632"/>
    </source>
</evidence>
<dbReference type="Gene3D" id="1.20.890.10">
    <property type="entry name" value="cAMP-dependent protein kinase regulatory subunit, dimerization-anchoring domain"/>
    <property type="match status" value="1"/>
</dbReference>